<dbReference type="Gene3D" id="1.20.120.1760">
    <property type="match status" value="1"/>
</dbReference>
<dbReference type="InterPro" id="IPR000462">
    <property type="entry name" value="CDP-OH_P_trans"/>
</dbReference>
<dbReference type="PROSITE" id="PS00379">
    <property type="entry name" value="CDP_ALCOHOL_P_TRANSF"/>
    <property type="match status" value="1"/>
</dbReference>
<dbReference type="EMBL" id="JADBDZ010000001">
    <property type="protein sequence ID" value="MBE1536066.1"/>
    <property type="molecule type" value="Genomic_DNA"/>
</dbReference>
<keyword evidence="4 11" id="KW-0808">Transferase</keyword>
<keyword evidence="8 13" id="KW-0472">Membrane</keyword>
<feature type="region of interest" description="Disordered" evidence="12">
    <location>
        <begin position="201"/>
        <end position="241"/>
    </location>
</feature>
<evidence type="ECO:0000256" key="13">
    <source>
        <dbReference type="SAM" id="Phobius"/>
    </source>
</evidence>
<keyword evidence="6 13" id="KW-1133">Transmembrane helix</keyword>
<keyword evidence="9" id="KW-0594">Phospholipid biosynthesis</keyword>
<dbReference type="PANTHER" id="PTHR14269">
    <property type="entry name" value="CDP-DIACYLGLYCEROL--GLYCEROL-3-PHOSPHATE 3-PHOSPHATIDYLTRANSFERASE-RELATED"/>
    <property type="match status" value="1"/>
</dbReference>
<keyword evidence="10" id="KW-1208">Phospholipid metabolism</keyword>
<sequence length="241" mass="25419">MGEASASVSTETGTASEAAGRIFTVPNVLSMGRLVGVPLFLWLVLVEADWWALGLLVAAGLSDWLDGKLARALNQTSKLGMVLDPAADRLYILATLVGLTLREIIPVWLVALLIAREVVIVPIAPLVRRLGYNGTLPVHFIGKTATFCLLYAFPLLLLGDHDGGAATAAKIIGWSFAIWGTALYWWAAVLYWAQTRRLMSAGRGSPPGPPVGAVPGPPRGPAPDPAADPPAGDQKGAETPR</sequence>
<comment type="caution">
    <text evidence="14">The sequence shown here is derived from an EMBL/GenBank/DDBJ whole genome shotgun (WGS) entry which is preliminary data.</text>
</comment>
<evidence type="ECO:0000256" key="7">
    <source>
        <dbReference type="ARBA" id="ARBA00023098"/>
    </source>
</evidence>
<evidence type="ECO:0000256" key="3">
    <source>
        <dbReference type="ARBA" id="ARBA00022516"/>
    </source>
</evidence>
<comment type="similarity">
    <text evidence="2 11">Belongs to the CDP-alcohol phosphatidyltransferase class-I family.</text>
</comment>
<name>A0ABR9JZQ1_9ACTN</name>
<dbReference type="InterPro" id="IPR043130">
    <property type="entry name" value="CDP-OH_PTrfase_TM_dom"/>
</dbReference>
<dbReference type="Proteomes" id="UP000627838">
    <property type="component" value="Unassembled WGS sequence"/>
</dbReference>
<feature type="transmembrane region" description="Helical" evidence="13">
    <location>
        <begin position="140"/>
        <end position="159"/>
    </location>
</feature>
<dbReference type="InterPro" id="IPR050324">
    <property type="entry name" value="CDP-alcohol_PTase-I"/>
</dbReference>
<reference evidence="14 15" key="1">
    <citation type="submission" date="2020-10" db="EMBL/GenBank/DDBJ databases">
        <title>Sequencing the genomes of 1000 actinobacteria strains.</title>
        <authorList>
            <person name="Klenk H.-P."/>
        </authorList>
    </citation>
    <scope>NUCLEOTIDE SEQUENCE [LARGE SCALE GENOMIC DNA]</scope>
    <source>
        <strain evidence="14 15">DSM 46744</strain>
    </source>
</reference>
<protein>
    <submittedName>
        <fullName evidence="14">Cardiolipin synthase</fullName>
        <ecNumber evidence="14">2.7.8.41</ecNumber>
    </submittedName>
</protein>
<dbReference type="GO" id="GO:0043337">
    <property type="term" value="F:cardiolipin synthase (CMP-forming)"/>
    <property type="evidence" value="ECO:0007669"/>
    <property type="project" value="UniProtKB-EC"/>
</dbReference>
<feature type="compositionally biased region" description="Pro residues" evidence="12">
    <location>
        <begin position="206"/>
        <end position="228"/>
    </location>
</feature>
<evidence type="ECO:0000256" key="4">
    <source>
        <dbReference type="ARBA" id="ARBA00022679"/>
    </source>
</evidence>
<evidence type="ECO:0000313" key="14">
    <source>
        <dbReference type="EMBL" id="MBE1536066.1"/>
    </source>
</evidence>
<evidence type="ECO:0000256" key="9">
    <source>
        <dbReference type="ARBA" id="ARBA00023209"/>
    </source>
</evidence>
<evidence type="ECO:0000313" key="15">
    <source>
        <dbReference type="Proteomes" id="UP000627838"/>
    </source>
</evidence>
<gene>
    <name evidence="14" type="ORF">H4W34_005899</name>
</gene>
<proteinExistence type="inferred from homology"/>
<evidence type="ECO:0000256" key="2">
    <source>
        <dbReference type="ARBA" id="ARBA00010441"/>
    </source>
</evidence>
<dbReference type="EC" id="2.7.8.41" evidence="14"/>
<keyword evidence="3" id="KW-0444">Lipid biosynthesis</keyword>
<keyword evidence="5 13" id="KW-0812">Transmembrane</keyword>
<keyword evidence="7" id="KW-0443">Lipid metabolism</keyword>
<evidence type="ECO:0000256" key="1">
    <source>
        <dbReference type="ARBA" id="ARBA00004141"/>
    </source>
</evidence>
<dbReference type="PANTHER" id="PTHR14269:SF62">
    <property type="entry name" value="CDP-DIACYLGLYCEROL--GLYCEROL-3-PHOSPHATE 3-PHOSPHATIDYLTRANSFERASE 1, CHLOROPLASTIC"/>
    <property type="match status" value="1"/>
</dbReference>
<feature type="transmembrane region" description="Helical" evidence="13">
    <location>
        <begin position="171"/>
        <end position="193"/>
    </location>
</feature>
<feature type="transmembrane region" description="Helical" evidence="13">
    <location>
        <begin position="39"/>
        <end position="61"/>
    </location>
</feature>
<dbReference type="RefSeq" id="WP_192762160.1">
    <property type="nucleotide sequence ID" value="NZ_JADBDZ010000001.1"/>
</dbReference>
<evidence type="ECO:0000256" key="10">
    <source>
        <dbReference type="ARBA" id="ARBA00023264"/>
    </source>
</evidence>
<comment type="subcellular location">
    <subcellularLocation>
        <location evidence="1">Membrane</location>
        <topology evidence="1">Multi-pass membrane protein</topology>
    </subcellularLocation>
</comment>
<evidence type="ECO:0000256" key="11">
    <source>
        <dbReference type="RuleBase" id="RU003750"/>
    </source>
</evidence>
<organism evidence="14 15">
    <name type="scientific">Actinomadura algeriensis</name>
    <dbReference type="NCBI Taxonomy" id="1679523"/>
    <lineage>
        <taxon>Bacteria</taxon>
        <taxon>Bacillati</taxon>
        <taxon>Actinomycetota</taxon>
        <taxon>Actinomycetes</taxon>
        <taxon>Streptosporangiales</taxon>
        <taxon>Thermomonosporaceae</taxon>
        <taxon>Actinomadura</taxon>
    </lineage>
</organism>
<evidence type="ECO:0000256" key="5">
    <source>
        <dbReference type="ARBA" id="ARBA00022692"/>
    </source>
</evidence>
<evidence type="ECO:0000256" key="6">
    <source>
        <dbReference type="ARBA" id="ARBA00022989"/>
    </source>
</evidence>
<dbReference type="InterPro" id="IPR048254">
    <property type="entry name" value="CDP_ALCOHOL_P_TRANSF_CS"/>
</dbReference>
<evidence type="ECO:0000256" key="8">
    <source>
        <dbReference type="ARBA" id="ARBA00023136"/>
    </source>
</evidence>
<keyword evidence="15" id="KW-1185">Reference proteome</keyword>
<evidence type="ECO:0000256" key="12">
    <source>
        <dbReference type="SAM" id="MobiDB-lite"/>
    </source>
</evidence>
<dbReference type="Pfam" id="PF01066">
    <property type="entry name" value="CDP-OH_P_transf"/>
    <property type="match status" value="1"/>
</dbReference>
<accession>A0ABR9JZQ1</accession>